<name>A0ACC0VLN9_9STRA</name>
<comment type="caution">
    <text evidence="1">The sequence shown here is derived from an EMBL/GenBank/DDBJ whole genome shotgun (WGS) entry which is preliminary data.</text>
</comment>
<reference evidence="1 2" key="1">
    <citation type="journal article" date="2022" name="bioRxiv">
        <title>The genome of the oomycete Peronosclerospora sorghi, a cosmopolitan pathogen of maize and sorghum, is inflated with dispersed pseudogenes.</title>
        <authorList>
            <person name="Fletcher K."/>
            <person name="Martin F."/>
            <person name="Isakeit T."/>
            <person name="Cavanaugh K."/>
            <person name="Magill C."/>
            <person name="Michelmore R."/>
        </authorList>
    </citation>
    <scope>NUCLEOTIDE SEQUENCE [LARGE SCALE GENOMIC DNA]</scope>
    <source>
        <strain evidence="1">P6</strain>
    </source>
</reference>
<evidence type="ECO:0000313" key="2">
    <source>
        <dbReference type="Proteomes" id="UP001163321"/>
    </source>
</evidence>
<gene>
    <name evidence="1" type="ORF">PsorP6_004054</name>
</gene>
<evidence type="ECO:0000313" key="1">
    <source>
        <dbReference type="EMBL" id="KAI9906778.1"/>
    </source>
</evidence>
<dbReference type="EMBL" id="CM047587">
    <property type="protein sequence ID" value="KAI9906778.1"/>
    <property type="molecule type" value="Genomic_DNA"/>
</dbReference>
<keyword evidence="2" id="KW-1185">Reference proteome</keyword>
<proteinExistence type="predicted"/>
<organism evidence="1 2">
    <name type="scientific">Peronosclerospora sorghi</name>
    <dbReference type="NCBI Taxonomy" id="230839"/>
    <lineage>
        <taxon>Eukaryota</taxon>
        <taxon>Sar</taxon>
        <taxon>Stramenopiles</taxon>
        <taxon>Oomycota</taxon>
        <taxon>Peronosporomycetes</taxon>
        <taxon>Peronosporales</taxon>
        <taxon>Peronosporaceae</taxon>
        <taxon>Peronosclerospora</taxon>
    </lineage>
</organism>
<sequence length="92" mass="10200">MPLAPPDEATYISLEDAQTAVELHAISEGYAVSSRKWVDGRLVGWSIKIKVPNHNHTGCEDMIAFSEERRPDISKSRETIQELAKAGVSHVQ</sequence>
<protein>
    <submittedName>
        <fullName evidence="1">Uncharacterized protein</fullName>
    </submittedName>
</protein>
<accession>A0ACC0VLN9</accession>
<dbReference type="Proteomes" id="UP001163321">
    <property type="component" value="Chromosome 8"/>
</dbReference>